<keyword evidence="1" id="KW-0862">Zinc</keyword>
<evidence type="ECO:0000256" key="2">
    <source>
        <dbReference type="SAM" id="MobiDB-lite"/>
    </source>
</evidence>
<keyword evidence="1" id="KW-0479">Metal-binding</keyword>
<dbReference type="Pfam" id="PF04434">
    <property type="entry name" value="SWIM"/>
    <property type="match status" value="1"/>
</dbReference>
<evidence type="ECO:0000313" key="4">
    <source>
        <dbReference type="EMBL" id="MBB3210108.1"/>
    </source>
</evidence>
<name>A0A7W5E4S6_9BACT</name>
<dbReference type="GO" id="GO:0008270">
    <property type="term" value="F:zinc ion binding"/>
    <property type="evidence" value="ECO:0007669"/>
    <property type="project" value="UniProtKB-KW"/>
</dbReference>
<proteinExistence type="predicted"/>
<keyword evidence="1" id="KW-0863">Zinc-finger</keyword>
<dbReference type="Proteomes" id="UP000536179">
    <property type="component" value="Unassembled WGS sequence"/>
</dbReference>
<feature type="compositionally biased region" description="Basic and acidic residues" evidence="2">
    <location>
        <begin position="354"/>
        <end position="363"/>
    </location>
</feature>
<feature type="region of interest" description="Disordered" evidence="2">
    <location>
        <begin position="243"/>
        <end position="363"/>
    </location>
</feature>
<dbReference type="InterPro" id="IPR007527">
    <property type="entry name" value="Znf_SWIM"/>
</dbReference>
<feature type="compositionally biased region" description="Basic residues" evidence="2">
    <location>
        <begin position="249"/>
        <end position="274"/>
    </location>
</feature>
<feature type="domain" description="SWIM-type" evidence="3">
    <location>
        <begin position="151"/>
        <end position="181"/>
    </location>
</feature>
<evidence type="ECO:0000259" key="3">
    <source>
        <dbReference type="PROSITE" id="PS50966"/>
    </source>
</evidence>
<dbReference type="PANTHER" id="PTHR38133:SF1">
    <property type="entry name" value="SLR1429 PROTEIN"/>
    <property type="match status" value="1"/>
</dbReference>
<dbReference type="PANTHER" id="PTHR38133">
    <property type="entry name" value="SLR1429 PROTEIN"/>
    <property type="match status" value="1"/>
</dbReference>
<evidence type="ECO:0000313" key="5">
    <source>
        <dbReference type="Proteomes" id="UP000536179"/>
    </source>
</evidence>
<keyword evidence="5" id="KW-1185">Reference proteome</keyword>
<accession>A0A7W5E4S6</accession>
<feature type="compositionally biased region" description="Basic residues" evidence="2">
    <location>
        <begin position="285"/>
        <end position="353"/>
    </location>
</feature>
<evidence type="ECO:0000256" key="1">
    <source>
        <dbReference type="PROSITE-ProRule" id="PRU00325"/>
    </source>
</evidence>
<sequence>MSWYGGFAPYVPVGQRIAQGKAEAIRRLGKGKKPQPIDISDKGIATTFWGKNWCTHLEKYSDFSNRLPRGRTYARNGSIADLRISKGKITSMVCGSYLYEIKIKIDPLPASKWSAICRSCSSSIHSIMDLMRGRLGDDVIRHITDPKSGLFPATNEISLRCSCPDGAYLCKHLAATLYGVGHRLDSSPELLFLLRAVDQNELISQAMSAEGASSAMGLDETSALGDEDLGAIFGIEMADLDTPPTTPVVRKKAAKRKAAKRKATPKKKKATKKKANVEKNVTSKKAVKKKTSKRKVTKKASKAKATKKKAAKKQANKPSKKPKTSKKKSSPRPAKKAAKRKSKATKRVRKTNKKKTDIVIRIG</sequence>
<protein>
    <submittedName>
        <fullName evidence="4">Putative Zn finger protein</fullName>
    </submittedName>
</protein>
<dbReference type="EMBL" id="JACHXU010000032">
    <property type="protein sequence ID" value="MBB3210108.1"/>
    <property type="molecule type" value="Genomic_DNA"/>
</dbReference>
<dbReference type="AlphaFoldDB" id="A0A7W5E4S6"/>
<dbReference type="PROSITE" id="PS50966">
    <property type="entry name" value="ZF_SWIM"/>
    <property type="match status" value="1"/>
</dbReference>
<dbReference type="RefSeq" id="WP_184309222.1">
    <property type="nucleotide sequence ID" value="NZ_JACHXU010000032.1"/>
</dbReference>
<gene>
    <name evidence="4" type="ORF">FHS27_005954</name>
</gene>
<organism evidence="4 5">
    <name type="scientific">Aporhodopirellula rubra</name>
    <dbReference type="NCBI Taxonomy" id="980271"/>
    <lineage>
        <taxon>Bacteria</taxon>
        <taxon>Pseudomonadati</taxon>
        <taxon>Planctomycetota</taxon>
        <taxon>Planctomycetia</taxon>
        <taxon>Pirellulales</taxon>
        <taxon>Pirellulaceae</taxon>
        <taxon>Aporhodopirellula</taxon>
    </lineage>
</organism>
<reference evidence="4 5" key="1">
    <citation type="submission" date="2020-08" db="EMBL/GenBank/DDBJ databases">
        <title>Genomic Encyclopedia of Type Strains, Phase III (KMG-III): the genomes of soil and plant-associated and newly described type strains.</title>
        <authorList>
            <person name="Whitman W."/>
        </authorList>
    </citation>
    <scope>NUCLEOTIDE SEQUENCE [LARGE SCALE GENOMIC DNA]</scope>
    <source>
        <strain evidence="4 5">CECT 8075</strain>
    </source>
</reference>
<comment type="caution">
    <text evidence="4">The sequence shown here is derived from an EMBL/GenBank/DDBJ whole genome shotgun (WGS) entry which is preliminary data.</text>
</comment>